<accession>A0A182EZI8</accession>
<name>A0A182EZI8_ONCOC</name>
<evidence type="ECO:0000313" key="2">
    <source>
        <dbReference type="Proteomes" id="UP000271087"/>
    </source>
</evidence>
<dbReference type="WBParaSite" id="nOo.2.0.1.t13597-RA">
    <property type="protein sequence ID" value="nOo.2.0.1.t13597-RA"/>
    <property type="gene ID" value="nOo.2.0.1.g13597"/>
</dbReference>
<keyword evidence="2" id="KW-1185">Reference proteome</keyword>
<dbReference type="OrthoDB" id="5871302at2759"/>
<proteinExistence type="predicted"/>
<dbReference type="AlphaFoldDB" id="A0A182EZI8"/>
<dbReference type="Proteomes" id="UP000271087">
    <property type="component" value="Unassembled WGS sequence"/>
</dbReference>
<dbReference type="EMBL" id="UYRW01016657">
    <property type="protein sequence ID" value="VDN03462.1"/>
    <property type="molecule type" value="Genomic_DNA"/>
</dbReference>
<evidence type="ECO:0000313" key="3">
    <source>
        <dbReference type="WBParaSite" id="nOo.2.0.1.t13597-RA"/>
    </source>
</evidence>
<gene>
    <name evidence="1" type="ORF">NOO_LOCUS13597</name>
</gene>
<organism evidence="3">
    <name type="scientific">Onchocerca ochengi</name>
    <name type="common">Filarial nematode worm</name>
    <dbReference type="NCBI Taxonomy" id="42157"/>
    <lineage>
        <taxon>Eukaryota</taxon>
        <taxon>Metazoa</taxon>
        <taxon>Ecdysozoa</taxon>
        <taxon>Nematoda</taxon>
        <taxon>Chromadorea</taxon>
        <taxon>Rhabditida</taxon>
        <taxon>Spirurina</taxon>
        <taxon>Spiruromorpha</taxon>
        <taxon>Filarioidea</taxon>
        <taxon>Onchocercidae</taxon>
        <taxon>Onchocerca</taxon>
    </lineage>
</organism>
<reference evidence="3" key="1">
    <citation type="submission" date="2016-06" db="UniProtKB">
        <authorList>
            <consortium name="WormBaseParasite"/>
        </authorList>
    </citation>
    <scope>IDENTIFICATION</scope>
</reference>
<protein>
    <submittedName>
        <fullName evidence="3">DNA topoisomerase (ATP-hydrolyzing)</fullName>
    </submittedName>
</protein>
<evidence type="ECO:0000313" key="1">
    <source>
        <dbReference type="EMBL" id="VDN03462.1"/>
    </source>
</evidence>
<sequence length="81" mass="9325">MVGIVKRTLERAVKKNLLERGEFTTLIMEIEFLVNERPLVDYERNGDHICRKPISGKVVLLKGEGHKKFLENGSSGKTDRW</sequence>
<reference evidence="1 2" key="2">
    <citation type="submission" date="2018-08" db="EMBL/GenBank/DDBJ databases">
        <authorList>
            <person name="Laetsch R D."/>
            <person name="Stevens L."/>
            <person name="Kumar S."/>
            <person name="Blaxter L. M."/>
        </authorList>
    </citation>
    <scope>NUCLEOTIDE SEQUENCE [LARGE SCALE GENOMIC DNA]</scope>
</reference>